<dbReference type="PANTHER" id="PTHR47793:SF1">
    <property type="entry name" value="HISTONE DEACETYLASE COMPLEX SUBUNIT CTI6"/>
    <property type="match status" value="1"/>
</dbReference>
<dbReference type="GO" id="GO:0070210">
    <property type="term" value="C:Rpd3L-Expanded complex"/>
    <property type="evidence" value="ECO:0007669"/>
    <property type="project" value="TreeGrafter"/>
</dbReference>
<dbReference type="PROSITE" id="PS01359">
    <property type="entry name" value="ZF_PHD_1"/>
    <property type="match status" value="1"/>
</dbReference>
<dbReference type="SMART" id="SM00249">
    <property type="entry name" value="PHD"/>
    <property type="match status" value="1"/>
</dbReference>
<feature type="region of interest" description="Disordered" evidence="4">
    <location>
        <begin position="210"/>
        <end position="308"/>
    </location>
</feature>
<evidence type="ECO:0000256" key="4">
    <source>
        <dbReference type="SAM" id="MobiDB-lite"/>
    </source>
</evidence>
<reference evidence="6" key="1">
    <citation type="submission" date="2020-05" db="EMBL/GenBank/DDBJ databases">
        <title>Phylogenomic resolution of chytrid fungi.</title>
        <authorList>
            <person name="Stajich J.E."/>
            <person name="Amses K."/>
            <person name="Simmons R."/>
            <person name="Seto K."/>
            <person name="Myers J."/>
            <person name="Bonds A."/>
            <person name="Quandt C.A."/>
            <person name="Barry K."/>
            <person name="Liu P."/>
            <person name="Grigoriev I."/>
            <person name="Longcore J.E."/>
            <person name="James T.Y."/>
        </authorList>
    </citation>
    <scope>NUCLEOTIDE SEQUENCE</scope>
    <source>
        <strain evidence="6">JEL0476</strain>
    </source>
</reference>
<dbReference type="InterPro" id="IPR019786">
    <property type="entry name" value="Zinc_finger_PHD-type_CS"/>
</dbReference>
<feature type="compositionally biased region" description="Basic residues" evidence="4">
    <location>
        <begin position="257"/>
        <end position="268"/>
    </location>
</feature>
<comment type="caution">
    <text evidence="6">The sequence shown here is derived from an EMBL/GenBank/DDBJ whole genome shotgun (WGS) entry which is preliminary data.</text>
</comment>
<keyword evidence="1" id="KW-0479">Metal-binding</keyword>
<dbReference type="Gene3D" id="3.30.40.10">
    <property type="entry name" value="Zinc/RING finger domain, C3HC4 (zinc finger)"/>
    <property type="match status" value="1"/>
</dbReference>
<dbReference type="AlphaFoldDB" id="A0AAD5Y0K7"/>
<name>A0AAD5Y0K7_9FUNG</name>
<keyword evidence="2" id="KW-0863">Zinc-finger</keyword>
<accession>A0AAD5Y0K7</accession>
<evidence type="ECO:0000256" key="2">
    <source>
        <dbReference type="ARBA" id="ARBA00022771"/>
    </source>
</evidence>
<evidence type="ECO:0000259" key="5">
    <source>
        <dbReference type="SMART" id="SM00249"/>
    </source>
</evidence>
<dbReference type="GO" id="GO:0033698">
    <property type="term" value="C:Rpd3L complex"/>
    <property type="evidence" value="ECO:0007669"/>
    <property type="project" value="TreeGrafter"/>
</dbReference>
<evidence type="ECO:0000256" key="3">
    <source>
        <dbReference type="ARBA" id="ARBA00022833"/>
    </source>
</evidence>
<dbReference type="InterPro" id="IPR053051">
    <property type="entry name" value="HDAC_complex_subunit"/>
</dbReference>
<dbReference type="PANTHER" id="PTHR47793">
    <property type="entry name" value="HISTONE DEACETYLASE COMPLEX SUBUNIT CTI6"/>
    <property type="match status" value="1"/>
</dbReference>
<gene>
    <name evidence="6" type="ORF">HK099_003937</name>
</gene>
<dbReference type="GO" id="GO:0061188">
    <property type="term" value="P:negative regulation of rDNA heterochromatin formation"/>
    <property type="evidence" value="ECO:0007669"/>
    <property type="project" value="TreeGrafter"/>
</dbReference>
<dbReference type="CDD" id="cd15550">
    <property type="entry name" value="PHD_MLL5"/>
    <property type="match status" value="1"/>
</dbReference>
<feature type="compositionally biased region" description="Polar residues" evidence="4">
    <location>
        <begin position="272"/>
        <end position="291"/>
    </location>
</feature>
<dbReference type="InterPro" id="IPR013083">
    <property type="entry name" value="Znf_RING/FYVE/PHD"/>
</dbReference>
<sequence>MGKNSLAFHIHLKFFTSAARRKANTKTPLYKMEFPSETDDDSSEEVTRCICLKTHTTGLMIQCEGCEVWQHCECIGLKKKSIPKKYWCELCTDSAELSSSNNAFSSRALSPLSALTTSAKILEKLDFSSNLNGVKSATEHQHYTSKKRSTMNSREAAQWEDISLINSIIDENEKKEELLQENKAPKIDIKEQAVESELLDTKVCNRSLSPQKFENIKSEKNTAPQEAQTDPPDLRMHSLSPECPQQAGLVEEDSKVFVKRKRPYKKRKNNPDNLPNYNAKLNLSSTASKRASSIDPDTNNTNNRSNSSDLTAKKFTIFEMKRRVKKMVEYMNSINLSTIQTKESQQYNDSSVDSMEIDESSSSSNSQIEQFKKNFLTRNINSVKKRDIFASRNNFSDAEKQEIVEMYNRLNKSLEKFQKKYLSRCKEMY</sequence>
<keyword evidence="3" id="KW-0862">Zinc</keyword>
<feature type="compositionally biased region" description="Low complexity" evidence="4">
    <location>
        <begin position="295"/>
        <end position="308"/>
    </location>
</feature>
<dbReference type="SUPFAM" id="SSF57903">
    <property type="entry name" value="FYVE/PHD zinc finger"/>
    <property type="match status" value="1"/>
</dbReference>
<protein>
    <recommendedName>
        <fullName evidence="5">Zinc finger PHD-type domain-containing protein</fullName>
    </recommendedName>
</protein>
<dbReference type="Proteomes" id="UP001211065">
    <property type="component" value="Unassembled WGS sequence"/>
</dbReference>
<dbReference type="InterPro" id="IPR001965">
    <property type="entry name" value="Znf_PHD"/>
</dbReference>
<dbReference type="Pfam" id="PF20826">
    <property type="entry name" value="PHD_5"/>
    <property type="match status" value="1"/>
</dbReference>
<keyword evidence="7" id="KW-1185">Reference proteome</keyword>
<dbReference type="InterPro" id="IPR011011">
    <property type="entry name" value="Znf_FYVE_PHD"/>
</dbReference>
<evidence type="ECO:0000313" key="6">
    <source>
        <dbReference type="EMBL" id="KAJ3220873.1"/>
    </source>
</evidence>
<dbReference type="EMBL" id="JADGJW010000267">
    <property type="protein sequence ID" value="KAJ3220873.1"/>
    <property type="molecule type" value="Genomic_DNA"/>
</dbReference>
<dbReference type="GO" id="GO:0008270">
    <property type="term" value="F:zinc ion binding"/>
    <property type="evidence" value="ECO:0007669"/>
    <property type="project" value="UniProtKB-KW"/>
</dbReference>
<dbReference type="GO" id="GO:0061186">
    <property type="term" value="P:negative regulation of silent mating-type cassette heterochromatin formation"/>
    <property type="evidence" value="ECO:0007669"/>
    <property type="project" value="TreeGrafter"/>
</dbReference>
<feature type="domain" description="Zinc finger PHD-type" evidence="5">
    <location>
        <begin position="48"/>
        <end position="92"/>
    </location>
</feature>
<organism evidence="6 7">
    <name type="scientific">Clydaea vesicula</name>
    <dbReference type="NCBI Taxonomy" id="447962"/>
    <lineage>
        <taxon>Eukaryota</taxon>
        <taxon>Fungi</taxon>
        <taxon>Fungi incertae sedis</taxon>
        <taxon>Chytridiomycota</taxon>
        <taxon>Chytridiomycota incertae sedis</taxon>
        <taxon>Chytridiomycetes</taxon>
        <taxon>Lobulomycetales</taxon>
        <taxon>Lobulomycetaceae</taxon>
        <taxon>Clydaea</taxon>
    </lineage>
</organism>
<evidence type="ECO:0000313" key="7">
    <source>
        <dbReference type="Proteomes" id="UP001211065"/>
    </source>
</evidence>
<evidence type="ECO:0000256" key="1">
    <source>
        <dbReference type="ARBA" id="ARBA00022723"/>
    </source>
</evidence>
<proteinExistence type="predicted"/>